<evidence type="ECO:0000313" key="4">
    <source>
        <dbReference type="Proteomes" id="UP001196870"/>
    </source>
</evidence>
<dbReference type="SUPFAM" id="SSF51556">
    <property type="entry name" value="Metallo-dependent hydrolases"/>
    <property type="match status" value="1"/>
</dbReference>
<keyword evidence="4" id="KW-1185">Reference proteome</keyword>
<accession>A0ABS5F096</accession>
<comment type="caution">
    <text evidence="3">The sequence shown here is derived from an EMBL/GenBank/DDBJ whole genome shotgun (WGS) entry which is preliminary data.</text>
</comment>
<dbReference type="RefSeq" id="WP_211853638.1">
    <property type="nucleotide sequence ID" value="NZ_JAAGBB010000019.1"/>
</dbReference>
<evidence type="ECO:0000256" key="1">
    <source>
        <dbReference type="ARBA" id="ARBA00023239"/>
    </source>
</evidence>
<reference evidence="4" key="1">
    <citation type="journal article" date="2021" name="Syst. Appl. Microbiol.">
        <title>Roseomonas hellenica sp. nov., isolated from roots of wild-growing Alkanna tinctoria.</title>
        <authorList>
            <person name="Rat A."/>
            <person name="Naranjo H.D."/>
            <person name="Lebbe L."/>
            <person name="Cnockaert M."/>
            <person name="Krigas N."/>
            <person name="Grigoriadou K."/>
            <person name="Maloupa E."/>
            <person name="Willems A."/>
        </authorList>
    </citation>
    <scope>NUCLEOTIDE SEQUENCE [LARGE SCALE GENOMIC DNA]</scope>
    <source>
        <strain evidence="4">LMG 31523</strain>
    </source>
</reference>
<proteinExistence type="predicted"/>
<feature type="domain" description="Amidohydrolase-related" evidence="2">
    <location>
        <begin position="10"/>
        <end position="332"/>
    </location>
</feature>
<protein>
    <submittedName>
        <fullName evidence="3">Amidohydrolase</fullName>
    </submittedName>
</protein>
<dbReference type="PANTHER" id="PTHR21240">
    <property type="entry name" value="2-AMINO-3-CARBOXYLMUCONATE-6-SEMIALDEHYDE DECARBOXYLASE"/>
    <property type="match status" value="1"/>
</dbReference>
<sequence length="343" mass="37918">MNATGPRRVIDTHTHYFPKPFLELLGRDGAAEGAEYTETPDGFIVQAAGFRNGPLSSRYWNLEERIADMEATRITMQVLSLTAPMTYWASPDLSERLARAYNDACAEAHRQYPDRFIGLATLPLPDIDRSLRELERARSLPGIHGVYMGTHVNGRDLSDPAFLPVFQAIEAAGLPVFLHPLIVLGGQRLKPFYLGNLLGNPFEAAVAAAHLIFGGVLDRCPRLEVSLPHAGGALPILMGRLDHGQRVRREGAHMPRPPSDYLRRFTYDTISHSPEILRWLISQVGIDRVVLGSDYTFDMGYARPLDVLDALDLTQEERAMILDGTAAKILRLSAGAAAQVAMR</sequence>
<name>A0ABS5F096_9PROT</name>
<dbReference type="Proteomes" id="UP001196870">
    <property type="component" value="Unassembled WGS sequence"/>
</dbReference>
<dbReference type="InterPro" id="IPR032466">
    <property type="entry name" value="Metal_Hydrolase"/>
</dbReference>
<keyword evidence="1" id="KW-0456">Lyase</keyword>
<evidence type="ECO:0000313" key="3">
    <source>
        <dbReference type="EMBL" id="MBR0665965.1"/>
    </source>
</evidence>
<evidence type="ECO:0000259" key="2">
    <source>
        <dbReference type="Pfam" id="PF04909"/>
    </source>
</evidence>
<dbReference type="EMBL" id="JAAGBB010000019">
    <property type="protein sequence ID" value="MBR0665965.1"/>
    <property type="molecule type" value="Genomic_DNA"/>
</dbReference>
<dbReference type="PANTHER" id="PTHR21240:SF28">
    <property type="entry name" value="ISO-OROTATE DECARBOXYLASE (EUROFUNG)"/>
    <property type="match status" value="1"/>
</dbReference>
<dbReference type="Gene3D" id="3.20.20.140">
    <property type="entry name" value="Metal-dependent hydrolases"/>
    <property type="match status" value="1"/>
</dbReference>
<dbReference type="Pfam" id="PF04909">
    <property type="entry name" value="Amidohydro_2"/>
    <property type="match status" value="1"/>
</dbReference>
<gene>
    <name evidence="3" type="ORF">GXW71_16520</name>
</gene>
<dbReference type="InterPro" id="IPR006680">
    <property type="entry name" value="Amidohydro-rel"/>
</dbReference>
<dbReference type="InterPro" id="IPR032465">
    <property type="entry name" value="ACMSD"/>
</dbReference>
<organism evidence="3 4">
    <name type="scientific">Plastoroseomonas hellenica</name>
    <dbReference type="NCBI Taxonomy" id="2687306"/>
    <lineage>
        <taxon>Bacteria</taxon>
        <taxon>Pseudomonadati</taxon>
        <taxon>Pseudomonadota</taxon>
        <taxon>Alphaproteobacteria</taxon>
        <taxon>Acetobacterales</taxon>
        <taxon>Acetobacteraceae</taxon>
        <taxon>Plastoroseomonas</taxon>
    </lineage>
</organism>